<gene>
    <name evidence="1" type="ORF">JGI24_01450</name>
</gene>
<name>A0A656DBP9_KRYT1</name>
<proteinExistence type="predicted"/>
<keyword evidence="2" id="KW-1185">Reference proteome</keyword>
<accession>A0A656DBP9</accession>
<evidence type="ECO:0000313" key="1">
    <source>
        <dbReference type="EMBL" id="CUT04234.1"/>
    </source>
</evidence>
<reference evidence="1 2" key="1">
    <citation type="submission" date="2015-11" db="EMBL/GenBank/DDBJ databases">
        <authorList>
            <person name="Varghese N."/>
        </authorList>
    </citation>
    <scope>NUCLEOTIDE SEQUENCE [LARGE SCALE GENOMIC DNA]</scope>
    <source>
        <strain evidence="1 2">JGI-24</strain>
    </source>
</reference>
<dbReference type="AlphaFoldDB" id="A0A656DBP9"/>
<dbReference type="EMBL" id="CZVU01000085">
    <property type="protein sequence ID" value="CUT04234.1"/>
    <property type="molecule type" value="Genomic_DNA"/>
</dbReference>
<evidence type="ECO:0000313" key="2">
    <source>
        <dbReference type="Proteomes" id="UP000243065"/>
    </source>
</evidence>
<sequence length="72" mass="8190">MLSTDGSIKTYFFNLMKKISGVLILTSKVNRSKYLANLYLTNFKNSSLPPATIKQCFPFLISSQIYTLKYLA</sequence>
<dbReference type="Proteomes" id="UP000243065">
    <property type="component" value="Unassembled WGS sequence"/>
</dbReference>
<protein>
    <submittedName>
        <fullName evidence="1">Uncharacterized protein</fullName>
    </submittedName>
</protein>
<organism evidence="1 2">
    <name type="scientific">Kryptobacter tengchongensis</name>
    <dbReference type="NCBI Taxonomy" id="1643429"/>
    <lineage>
        <taxon>Bacteria</taxon>
        <taxon>Pseudomonadati</taxon>
        <taxon>Candidatus Kryptoniota</taxon>
        <taxon>Candidatus Kryptobacter</taxon>
    </lineage>
</organism>